<reference evidence="2 3" key="1">
    <citation type="submission" date="2024-01" db="EMBL/GenBank/DDBJ databases">
        <title>The complete chloroplast genome sequence of Lithospermum erythrorhizon: insights into the phylogenetic relationship among Boraginaceae species and the maternal lineages of purple gromwells.</title>
        <authorList>
            <person name="Okada T."/>
            <person name="Watanabe K."/>
        </authorList>
    </citation>
    <scope>NUCLEOTIDE SEQUENCE [LARGE SCALE GENOMIC DNA]</scope>
</reference>
<dbReference type="EMBL" id="BAABME010019583">
    <property type="protein sequence ID" value="GAA0157683.1"/>
    <property type="molecule type" value="Genomic_DNA"/>
</dbReference>
<organism evidence="2 3">
    <name type="scientific">Lithospermum erythrorhizon</name>
    <name type="common">Purple gromwell</name>
    <name type="synonym">Lithospermum officinale var. erythrorhizon</name>
    <dbReference type="NCBI Taxonomy" id="34254"/>
    <lineage>
        <taxon>Eukaryota</taxon>
        <taxon>Viridiplantae</taxon>
        <taxon>Streptophyta</taxon>
        <taxon>Embryophyta</taxon>
        <taxon>Tracheophyta</taxon>
        <taxon>Spermatophyta</taxon>
        <taxon>Magnoliopsida</taxon>
        <taxon>eudicotyledons</taxon>
        <taxon>Gunneridae</taxon>
        <taxon>Pentapetalae</taxon>
        <taxon>asterids</taxon>
        <taxon>lamiids</taxon>
        <taxon>Boraginales</taxon>
        <taxon>Boraginaceae</taxon>
        <taxon>Boraginoideae</taxon>
        <taxon>Lithospermeae</taxon>
        <taxon>Lithospermum</taxon>
    </lineage>
</organism>
<proteinExistence type="predicted"/>
<evidence type="ECO:0000313" key="2">
    <source>
        <dbReference type="EMBL" id="GAA0157683.1"/>
    </source>
</evidence>
<evidence type="ECO:0000256" key="1">
    <source>
        <dbReference type="SAM" id="MobiDB-lite"/>
    </source>
</evidence>
<gene>
    <name evidence="2" type="ORF">LIER_38497</name>
</gene>
<keyword evidence="3" id="KW-1185">Reference proteome</keyword>
<name>A0AAV3Q5E5_LITER</name>
<feature type="compositionally biased region" description="Basic and acidic residues" evidence="1">
    <location>
        <begin position="12"/>
        <end position="23"/>
    </location>
</feature>
<feature type="region of interest" description="Disordered" evidence="1">
    <location>
        <begin position="1"/>
        <end position="23"/>
    </location>
</feature>
<protein>
    <submittedName>
        <fullName evidence="2">Uncharacterized protein</fullName>
    </submittedName>
</protein>
<sequence length="145" mass="17094">MQALRICPNNNKENKQSKGDRLNANKKIKDYIPTLYKKRHKRRRESHTPEALQTTQEVPQSFIVTFRDEDIPEENGNHNHPPYISGYLCDVKMRRMPVDGESTVNILPFHILKLLNISTEDLQFARVMIQGFNQDGHWAKYPYTW</sequence>
<comment type="caution">
    <text evidence="2">The sequence shown here is derived from an EMBL/GenBank/DDBJ whole genome shotgun (WGS) entry which is preliminary data.</text>
</comment>
<dbReference type="Proteomes" id="UP001454036">
    <property type="component" value="Unassembled WGS sequence"/>
</dbReference>
<accession>A0AAV3Q5E5</accession>
<dbReference type="AlphaFoldDB" id="A0AAV3Q5E5"/>
<evidence type="ECO:0000313" key="3">
    <source>
        <dbReference type="Proteomes" id="UP001454036"/>
    </source>
</evidence>